<protein>
    <submittedName>
        <fullName evidence="2">Iron-sulfur cluster assembly scaffold protein</fullName>
    </submittedName>
</protein>
<reference evidence="2 3" key="1">
    <citation type="submission" date="2017-12" db="EMBL/GenBank/DDBJ databases">
        <title>The genome sequence of Caulobacter sp. 410.</title>
        <authorList>
            <person name="Gao J."/>
            <person name="Mao X."/>
            <person name="Sun J."/>
        </authorList>
    </citation>
    <scope>NUCLEOTIDE SEQUENCE [LARGE SCALE GENOMIC DNA]</scope>
    <source>
        <strain evidence="2 3">410</strain>
    </source>
</reference>
<dbReference type="SUPFAM" id="SSF82649">
    <property type="entry name" value="SufE/NifU"/>
    <property type="match status" value="1"/>
</dbReference>
<organism evidence="2 3">
    <name type="scientific">Caulobacter zeae</name>
    <dbReference type="NCBI Taxonomy" id="2055137"/>
    <lineage>
        <taxon>Bacteria</taxon>
        <taxon>Pseudomonadati</taxon>
        <taxon>Pseudomonadota</taxon>
        <taxon>Alphaproteobacteria</taxon>
        <taxon>Caulobacterales</taxon>
        <taxon>Caulobacteraceae</taxon>
        <taxon>Caulobacter</taxon>
    </lineage>
</organism>
<accession>A0A2N5DR51</accession>
<keyword evidence="3" id="KW-1185">Reference proteome</keyword>
<dbReference type="AlphaFoldDB" id="A0A2N5DR51"/>
<feature type="domain" description="NIF system FeS cluster assembly NifU N-terminal" evidence="1">
    <location>
        <begin position="6"/>
        <end position="123"/>
    </location>
</feature>
<dbReference type="Pfam" id="PF01592">
    <property type="entry name" value="NifU_N"/>
    <property type="match status" value="1"/>
</dbReference>
<evidence type="ECO:0000259" key="1">
    <source>
        <dbReference type="Pfam" id="PF01592"/>
    </source>
</evidence>
<proteinExistence type="predicted"/>
<evidence type="ECO:0000313" key="2">
    <source>
        <dbReference type="EMBL" id="PLR28536.1"/>
    </source>
</evidence>
<dbReference type="Proteomes" id="UP000234479">
    <property type="component" value="Unassembled WGS sequence"/>
</dbReference>
<dbReference type="RefSeq" id="WP_101716379.1">
    <property type="nucleotide sequence ID" value="NZ_PJRS01000008.1"/>
</dbReference>
<dbReference type="GO" id="GO:0005506">
    <property type="term" value="F:iron ion binding"/>
    <property type="evidence" value="ECO:0007669"/>
    <property type="project" value="InterPro"/>
</dbReference>
<dbReference type="OrthoDB" id="7857113at2"/>
<dbReference type="GO" id="GO:0051536">
    <property type="term" value="F:iron-sulfur cluster binding"/>
    <property type="evidence" value="ECO:0007669"/>
    <property type="project" value="InterPro"/>
</dbReference>
<dbReference type="Gene3D" id="3.90.1010.10">
    <property type="match status" value="1"/>
</dbReference>
<name>A0A2N5DR51_9CAUL</name>
<dbReference type="EMBL" id="PJRS01000008">
    <property type="protein sequence ID" value="PLR28536.1"/>
    <property type="molecule type" value="Genomic_DNA"/>
</dbReference>
<comment type="caution">
    <text evidence="2">The sequence shown here is derived from an EMBL/GenBank/DDBJ whole genome shotgun (WGS) entry which is preliminary data.</text>
</comment>
<dbReference type="CDD" id="cd06664">
    <property type="entry name" value="IscU_like"/>
    <property type="match status" value="1"/>
</dbReference>
<evidence type="ECO:0000313" key="3">
    <source>
        <dbReference type="Proteomes" id="UP000234479"/>
    </source>
</evidence>
<dbReference type="GO" id="GO:0016226">
    <property type="term" value="P:iron-sulfur cluster assembly"/>
    <property type="evidence" value="ECO:0007669"/>
    <property type="project" value="InterPro"/>
</dbReference>
<sequence>MIDDLYSARILTLVANMPRAGRLAAPDASADRTAKLCGSRIIVDVVVEDGKVADFAQEVTACALGQASAAVLGAHVIGADLAELELARDALAAMLKTNGPHPAGRFAELAVLEPVKDYPARHASTLLAFEAAVEAVRKATGSTQTRTSSAGAA</sequence>
<gene>
    <name evidence="2" type="ORF">SGCZBJ_02070</name>
</gene>
<dbReference type="InterPro" id="IPR002871">
    <property type="entry name" value="NIF_FeS_clus_asmbl_NifU_N"/>
</dbReference>